<feature type="transmembrane region" description="Helical" evidence="2">
    <location>
        <begin position="90"/>
        <end position="110"/>
    </location>
</feature>
<dbReference type="PANTHER" id="PTHR14255:SF35">
    <property type="entry name" value="OS01G0786700 PROTEIN"/>
    <property type="match status" value="1"/>
</dbReference>
<sequence length="200" mass="20681">MTNSSMLILASAARAANSTTYLSQWSQRSQLQLVESSSQIDLADVLACVLSFLAAAISSGAGVGGGSLYVAILRAVAGASARTTAVLSRFMVTVTSLSNVLCTVFLRGAAGPEGEPLIDRDVVLASQPRLLLGASVGALCGAVLPEWLSTALSAAFPDAHHVQDVPRGDQAVAMRRVAEDGGDVDGIKEALLGWTEGRRR</sequence>
<dbReference type="Proteomes" id="UP000275267">
    <property type="component" value="Unassembled WGS sequence"/>
</dbReference>
<evidence type="ECO:0000313" key="3">
    <source>
        <dbReference type="EMBL" id="RLM93437.1"/>
    </source>
</evidence>
<evidence type="ECO:0000313" key="4">
    <source>
        <dbReference type="Proteomes" id="UP000275267"/>
    </source>
</evidence>
<dbReference type="GO" id="GO:0031464">
    <property type="term" value="C:Cul4A-RING E3 ubiquitin ligase complex"/>
    <property type="evidence" value="ECO:0007669"/>
    <property type="project" value="TreeGrafter"/>
</dbReference>
<comment type="caution">
    <text evidence="3">The sequence shown here is derived from an EMBL/GenBank/DDBJ whole genome shotgun (WGS) entry which is preliminary data.</text>
</comment>
<keyword evidence="2" id="KW-1133">Transmembrane helix</keyword>
<evidence type="ECO:0000256" key="2">
    <source>
        <dbReference type="SAM" id="Phobius"/>
    </source>
</evidence>
<keyword evidence="4" id="KW-1185">Reference proteome</keyword>
<keyword evidence="2" id="KW-0472">Membrane</keyword>
<comment type="similarity">
    <text evidence="1">Belongs to the 4-toluene sulfonate uptake permease (TSUP) (TC 2.A.102) family.</text>
</comment>
<reference evidence="4" key="1">
    <citation type="journal article" date="2019" name="Nat. Commun.">
        <title>The genome of broomcorn millet.</title>
        <authorList>
            <person name="Zou C."/>
            <person name="Miki D."/>
            <person name="Li D."/>
            <person name="Tang Q."/>
            <person name="Xiao L."/>
            <person name="Rajput S."/>
            <person name="Deng P."/>
            <person name="Jia W."/>
            <person name="Huang R."/>
            <person name="Zhang M."/>
            <person name="Sun Y."/>
            <person name="Hu J."/>
            <person name="Fu X."/>
            <person name="Schnable P.S."/>
            <person name="Li F."/>
            <person name="Zhang H."/>
            <person name="Feng B."/>
            <person name="Zhu X."/>
            <person name="Liu R."/>
            <person name="Schnable J.C."/>
            <person name="Zhu J.-K."/>
            <person name="Zhang H."/>
        </authorList>
    </citation>
    <scope>NUCLEOTIDE SEQUENCE [LARGE SCALE GENOMIC DNA]</scope>
</reference>
<dbReference type="STRING" id="4540.A0A3L6R4W7"/>
<dbReference type="PANTHER" id="PTHR14255">
    <property type="entry name" value="CEREBLON"/>
    <property type="match status" value="1"/>
</dbReference>
<feature type="transmembrane region" description="Helical" evidence="2">
    <location>
        <begin position="42"/>
        <end position="70"/>
    </location>
</feature>
<gene>
    <name evidence="3" type="ORF">C2845_PM08G27840</name>
</gene>
<dbReference type="GO" id="GO:0016567">
    <property type="term" value="P:protein ubiquitination"/>
    <property type="evidence" value="ECO:0007669"/>
    <property type="project" value="TreeGrafter"/>
</dbReference>
<organism evidence="3 4">
    <name type="scientific">Panicum miliaceum</name>
    <name type="common">Proso millet</name>
    <name type="synonym">Broomcorn millet</name>
    <dbReference type="NCBI Taxonomy" id="4540"/>
    <lineage>
        <taxon>Eukaryota</taxon>
        <taxon>Viridiplantae</taxon>
        <taxon>Streptophyta</taxon>
        <taxon>Embryophyta</taxon>
        <taxon>Tracheophyta</taxon>
        <taxon>Spermatophyta</taxon>
        <taxon>Magnoliopsida</taxon>
        <taxon>Liliopsida</taxon>
        <taxon>Poales</taxon>
        <taxon>Poaceae</taxon>
        <taxon>PACMAD clade</taxon>
        <taxon>Panicoideae</taxon>
        <taxon>Panicodae</taxon>
        <taxon>Paniceae</taxon>
        <taxon>Panicinae</taxon>
        <taxon>Panicum</taxon>
        <taxon>Panicum sect. Panicum</taxon>
    </lineage>
</organism>
<evidence type="ECO:0000256" key="1">
    <source>
        <dbReference type="ARBA" id="ARBA00009142"/>
    </source>
</evidence>
<name>A0A3L6R4W7_PANMI</name>
<protein>
    <submittedName>
        <fullName evidence="3">Uncharacterized protein</fullName>
    </submittedName>
</protein>
<dbReference type="AlphaFoldDB" id="A0A3L6R4W7"/>
<accession>A0A3L6R4W7</accession>
<proteinExistence type="inferred from homology"/>
<dbReference type="EMBL" id="PQIB02000010">
    <property type="protein sequence ID" value="RLM93437.1"/>
    <property type="molecule type" value="Genomic_DNA"/>
</dbReference>
<keyword evidence="2" id="KW-0812">Transmembrane</keyword>